<dbReference type="Proteomes" id="UP000484164">
    <property type="component" value="Unassembled WGS sequence"/>
</dbReference>
<dbReference type="SMART" id="SM00490">
    <property type="entry name" value="HELICc"/>
    <property type="match status" value="1"/>
</dbReference>
<evidence type="ECO:0000256" key="3">
    <source>
        <dbReference type="ARBA" id="ARBA00022806"/>
    </source>
</evidence>
<dbReference type="GO" id="GO:0003724">
    <property type="term" value="F:RNA helicase activity"/>
    <property type="evidence" value="ECO:0007669"/>
    <property type="project" value="TreeGrafter"/>
</dbReference>
<dbReference type="RefSeq" id="WP_151693264.1">
    <property type="nucleotide sequence ID" value="NZ_BMGX01000001.1"/>
</dbReference>
<feature type="domain" description="Helicase ATP-binding" evidence="6">
    <location>
        <begin position="27"/>
        <end position="195"/>
    </location>
</feature>
<dbReference type="SMART" id="SM00487">
    <property type="entry name" value="DEXDc"/>
    <property type="match status" value="1"/>
</dbReference>
<dbReference type="InterPro" id="IPR001650">
    <property type="entry name" value="Helicase_C-like"/>
</dbReference>
<evidence type="ECO:0000313" key="8">
    <source>
        <dbReference type="EMBL" id="KAB2815835.1"/>
    </source>
</evidence>
<dbReference type="Pfam" id="PF00271">
    <property type="entry name" value="Helicase_C"/>
    <property type="match status" value="1"/>
</dbReference>
<dbReference type="GO" id="GO:0005524">
    <property type="term" value="F:ATP binding"/>
    <property type="evidence" value="ECO:0007669"/>
    <property type="project" value="UniProtKB-KW"/>
</dbReference>
<gene>
    <name evidence="8" type="ORF">F8C82_09050</name>
</gene>
<sequence length="438" mass="49078">MTTLANLPQILKKLGIESLNEMQEKTIEAFGKNAEVVLLSPTGTGKTLAFVLPLLEYLDPNVVATQALILTPSRELAIQIEQVIRDMGTGFKTNAIYGGRSQHKDRMDLNHAPTILIGTPGRIADHIRRENIDTSAIQTLILDEFDKSLEVGFEKEMKEIVSSIPNLKKKVLTSATQKVDIPDFVGISNATRLNYTGKSRSKLEMRKVTAVDKLTTLADLLYHIGKKNGIIFCNFKESISLVSEALEEHGIDHACFYGGMEQLDREQSLIKFRNGTERILLATDLAARGLDVPEMDFIVHYELPFHEEEFIHRNGRTARMKSSGTAYIIQREGKPLPPYMYRLEEEILEPKKINLRSDWETLYITGGRKDKISKGDIAGLFFKTGGLEKGELGVIELKSDCAYVSVARSKARRLVDQLNNSRLKTKKVRISVLGTSTK</sequence>
<dbReference type="GO" id="GO:0016787">
    <property type="term" value="F:hydrolase activity"/>
    <property type="evidence" value="ECO:0007669"/>
    <property type="project" value="UniProtKB-KW"/>
</dbReference>
<keyword evidence="9" id="KW-1185">Reference proteome</keyword>
<dbReference type="CDD" id="cd00268">
    <property type="entry name" value="DEADc"/>
    <property type="match status" value="1"/>
</dbReference>
<evidence type="ECO:0000256" key="5">
    <source>
        <dbReference type="ARBA" id="ARBA00038437"/>
    </source>
</evidence>
<dbReference type="InterPro" id="IPR044742">
    <property type="entry name" value="DEAD/DEAH_RhlB"/>
</dbReference>
<evidence type="ECO:0000313" key="9">
    <source>
        <dbReference type="Proteomes" id="UP000484164"/>
    </source>
</evidence>
<dbReference type="GO" id="GO:0003676">
    <property type="term" value="F:nucleic acid binding"/>
    <property type="evidence" value="ECO:0007669"/>
    <property type="project" value="InterPro"/>
</dbReference>
<dbReference type="InterPro" id="IPR005580">
    <property type="entry name" value="DbpA/CsdA_RNA-bd_dom"/>
</dbReference>
<evidence type="ECO:0000259" key="6">
    <source>
        <dbReference type="PROSITE" id="PS51192"/>
    </source>
</evidence>
<dbReference type="Gene3D" id="3.30.70.330">
    <property type="match status" value="1"/>
</dbReference>
<keyword evidence="3 8" id="KW-0347">Helicase</keyword>
<dbReference type="InterPro" id="IPR050079">
    <property type="entry name" value="DEAD_box_RNA_helicase"/>
</dbReference>
<dbReference type="EMBL" id="WBVQ01000002">
    <property type="protein sequence ID" value="KAB2815835.1"/>
    <property type="molecule type" value="Genomic_DNA"/>
</dbReference>
<dbReference type="PROSITE" id="PS51192">
    <property type="entry name" value="HELICASE_ATP_BIND_1"/>
    <property type="match status" value="1"/>
</dbReference>
<comment type="caution">
    <text evidence="8">The sequence shown here is derived from an EMBL/GenBank/DDBJ whole genome shotgun (WGS) entry which is preliminary data.</text>
</comment>
<evidence type="ECO:0000259" key="7">
    <source>
        <dbReference type="PROSITE" id="PS51194"/>
    </source>
</evidence>
<organism evidence="8 9">
    <name type="scientific">Phaeocystidibacter marisrubri</name>
    <dbReference type="NCBI Taxonomy" id="1577780"/>
    <lineage>
        <taxon>Bacteria</taxon>
        <taxon>Pseudomonadati</taxon>
        <taxon>Bacteroidota</taxon>
        <taxon>Flavobacteriia</taxon>
        <taxon>Flavobacteriales</taxon>
        <taxon>Phaeocystidibacteraceae</taxon>
        <taxon>Phaeocystidibacter</taxon>
    </lineage>
</organism>
<dbReference type="Pfam" id="PF00270">
    <property type="entry name" value="DEAD"/>
    <property type="match status" value="1"/>
</dbReference>
<feature type="domain" description="Helicase C-terminal" evidence="7">
    <location>
        <begin position="216"/>
        <end position="363"/>
    </location>
</feature>
<dbReference type="PROSITE" id="PS51194">
    <property type="entry name" value="HELICASE_CTER"/>
    <property type="match status" value="1"/>
</dbReference>
<keyword evidence="1" id="KW-0547">Nucleotide-binding</keyword>
<dbReference type="InterPro" id="IPR011545">
    <property type="entry name" value="DEAD/DEAH_box_helicase_dom"/>
</dbReference>
<dbReference type="PANTHER" id="PTHR47959:SF1">
    <property type="entry name" value="ATP-DEPENDENT RNA HELICASE DBPA"/>
    <property type="match status" value="1"/>
</dbReference>
<accession>A0A6L3ZDB4</accession>
<dbReference type="Pfam" id="PF03880">
    <property type="entry name" value="DbpA"/>
    <property type="match status" value="1"/>
</dbReference>
<dbReference type="GO" id="GO:0005829">
    <property type="term" value="C:cytosol"/>
    <property type="evidence" value="ECO:0007669"/>
    <property type="project" value="TreeGrafter"/>
</dbReference>
<protein>
    <submittedName>
        <fullName evidence="8">DEAD/DEAH box helicase</fullName>
    </submittedName>
</protein>
<evidence type="ECO:0000256" key="2">
    <source>
        <dbReference type="ARBA" id="ARBA00022801"/>
    </source>
</evidence>
<dbReference type="SUPFAM" id="SSF52540">
    <property type="entry name" value="P-loop containing nucleoside triphosphate hydrolases"/>
    <property type="match status" value="1"/>
</dbReference>
<keyword evidence="4" id="KW-0067">ATP-binding</keyword>
<dbReference type="InterPro" id="IPR027417">
    <property type="entry name" value="P-loop_NTPase"/>
</dbReference>
<evidence type="ECO:0000256" key="1">
    <source>
        <dbReference type="ARBA" id="ARBA00022741"/>
    </source>
</evidence>
<name>A0A6L3ZDB4_9FLAO</name>
<reference evidence="8 9" key="1">
    <citation type="submission" date="2019-10" db="EMBL/GenBank/DDBJ databases">
        <title>Genome sequence of Phaeocystidibacter marisrubri JCM30614 (type strain).</title>
        <authorList>
            <person name="Bowman J.P."/>
        </authorList>
    </citation>
    <scope>NUCLEOTIDE SEQUENCE [LARGE SCALE GENOMIC DNA]</scope>
    <source>
        <strain evidence="8 9">JCM 30614</strain>
    </source>
</reference>
<dbReference type="AlphaFoldDB" id="A0A6L3ZDB4"/>
<evidence type="ECO:0000256" key="4">
    <source>
        <dbReference type="ARBA" id="ARBA00022840"/>
    </source>
</evidence>
<dbReference type="InterPro" id="IPR012677">
    <property type="entry name" value="Nucleotide-bd_a/b_plait_sf"/>
</dbReference>
<keyword evidence="2" id="KW-0378">Hydrolase</keyword>
<dbReference type="OrthoDB" id="9785240at2"/>
<proteinExistence type="inferred from homology"/>
<dbReference type="CDD" id="cd18787">
    <property type="entry name" value="SF2_C_DEAD"/>
    <property type="match status" value="1"/>
</dbReference>
<dbReference type="PANTHER" id="PTHR47959">
    <property type="entry name" value="ATP-DEPENDENT RNA HELICASE RHLE-RELATED"/>
    <property type="match status" value="1"/>
</dbReference>
<comment type="similarity">
    <text evidence="5">Belongs to the DEAD box helicase family.</text>
</comment>
<dbReference type="InterPro" id="IPR014001">
    <property type="entry name" value="Helicase_ATP-bd"/>
</dbReference>
<dbReference type="Gene3D" id="3.40.50.300">
    <property type="entry name" value="P-loop containing nucleotide triphosphate hydrolases"/>
    <property type="match status" value="2"/>
</dbReference>